<gene>
    <name evidence="3" type="ORF">AKO1_006692</name>
</gene>
<dbReference type="AlphaFoldDB" id="A0AAW2ZMJ1"/>
<dbReference type="Gene3D" id="1.25.40.420">
    <property type="match status" value="1"/>
</dbReference>
<dbReference type="Gene3D" id="3.30.710.10">
    <property type="entry name" value="Potassium Channel Kv1.1, Chain A"/>
    <property type="match status" value="1"/>
</dbReference>
<organism evidence="3 4">
    <name type="scientific">Acrasis kona</name>
    <dbReference type="NCBI Taxonomy" id="1008807"/>
    <lineage>
        <taxon>Eukaryota</taxon>
        <taxon>Discoba</taxon>
        <taxon>Heterolobosea</taxon>
        <taxon>Tetramitia</taxon>
        <taxon>Eutetramitia</taxon>
        <taxon>Acrasidae</taxon>
        <taxon>Acrasis</taxon>
    </lineage>
</organism>
<dbReference type="Proteomes" id="UP001431209">
    <property type="component" value="Unassembled WGS sequence"/>
</dbReference>
<sequence length="634" mass="71910">MPSSDSLVGNEDINNENIAEMEKAHMDELMQDMLRLLTQPVLSDFILVVGEKKLQTKFEVHRSILAARCQYFYGLFHSNMDDSKAKEISFPQHNPSDWRVLLDYFYTSKITINHENAFGVLKLSDEFGVLRVKEHCVNYVRQLVTDENVLDVFEESRHHNFIELYAFCKCYIEENARRVFFVENFIKLPKDSLKELLHSDKIQLAEIEIFVAVINWGKYSLQNNSSGKNSSREGVLTEKPKRTTSSAISKFFPISLGSSPNSNSQLPDQSNPSATAQTNEDAQANTNKRLSTSEAPPLTPVIRGRPRSRSEHADEHSAPSHSEMSHDSDSEDDEPQQEDQHHEPPPAPPQVLLNLRRATQISESEENDPDHTAPASPPSSSSSTTPNTLQQPWMNDKRLQDILSTLYDYVGDKNFVKKLAAHLSDVMPLIRFGILNPNEVYDYVEPSLVVSHDLLLEAYRSHALSDRIEVQESSRLKVREGSLFYAAGVLENVPLKLLRGWTCIYNKPYSDKTTDQVFRTAIASSNNTATRILVAAKHKNSNTLALAAMGRINVVLKETNDSSTFNKENSVYWYHWKNHSFGFSDTRNINLGTADLLDGKFKLSWHLTGRGGYRVGDIKNLNESKEWEKLLFTS</sequence>
<dbReference type="InterPro" id="IPR011333">
    <property type="entry name" value="SKP1/BTB/POZ_sf"/>
</dbReference>
<dbReference type="PROSITE" id="PS50097">
    <property type="entry name" value="BTB"/>
    <property type="match status" value="1"/>
</dbReference>
<evidence type="ECO:0000313" key="3">
    <source>
        <dbReference type="EMBL" id="KAL0490163.1"/>
    </source>
</evidence>
<dbReference type="CDD" id="cd18186">
    <property type="entry name" value="BTB_POZ_ZBTB_KLHL-like"/>
    <property type="match status" value="1"/>
</dbReference>
<feature type="compositionally biased region" description="Low complexity" evidence="1">
    <location>
        <begin position="372"/>
        <end position="386"/>
    </location>
</feature>
<dbReference type="SMART" id="SM00875">
    <property type="entry name" value="BACK"/>
    <property type="match status" value="1"/>
</dbReference>
<dbReference type="SMART" id="SM00225">
    <property type="entry name" value="BTB"/>
    <property type="match status" value="1"/>
</dbReference>
<keyword evidence="4" id="KW-1185">Reference proteome</keyword>
<dbReference type="GO" id="GO:0005737">
    <property type="term" value="C:cytoplasm"/>
    <property type="evidence" value="ECO:0007669"/>
    <property type="project" value="TreeGrafter"/>
</dbReference>
<feature type="region of interest" description="Disordered" evidence="1">
    <location>
        <begin position="224"/>
        <end position="350"/>
    </location>
</feature>
<dbReference type="PANTHER" id="PTHR46306:SF1">
    <property type="entry name" value="BTB_POZ DOMAIN-CONTAINING PROTEIN 9"/>
    <property type="match status" value="1"/>
</dbReference>
<dbReference type="Pfam" id="PF07707">
    <property type="entry name" value="BACK"/>
    <property type="match status" value="1"/>
</dbReference>
<dbReference type="SUPFAM" id="SSF54695">
    <property type="entry name" value="POZ domain"/>
    <property type="match status" value="1"/>
</dbReference>
<evidence type="ECO:0000256" key="1">
    <source>
        <dbReference type="SAM" id="MobiDB-lite"/>
    </source>
</evidence>
<dbReference type="InterPro" id="IPR011705">
    <property type="entry name" value="BACK"/>
</dbReference>
<comment type="caution">
    <text evidence="3">The sequence shown here is derived from an EMBL/GenBank/DDBJ whole genome shotgun (WGS) entry which is preliminary data.</text>
</comment>
<dbReference type="CDD" id="cd14733">
    <property type="entry name" value="BACK"/>
    <property type="match status" value="1"/>
</dbReference>
<dbReference type="PANTHER" id="PTHR46306">
    <property type="entry name" value="BTB/POZ DOMAIN-CONTAINING PROTEIN 9"/>
    <property type="match status" value="1"/>
</dbReference>
<reference evidence="3 4" key="1">
    <citation type="submission" date="2024-03" db="EMBL/GenBank/DDBJ databases">
        <title>The Acrasis kona genome and developmental transcriptomes reveal deep origins of eukaryotic multicellular pathways.</title>
        <authorList>
            <person name="Sheikh S."/>
            <person name="Fu C.-J."/>
            <person name="Brown M.W."/>
            <person name="Baldauf S.L."/>
        </authorList>
    </citation>
    <scope>NUCLEOTIDE SEQUENCE [LARGE SCALE GENOMIC DNA]</scope>
    <source>
        <strain evidence="3 4">ATCC MYA-3509</strain>
    </source>
</reference>
<feature type="domain" description="BTB" evidence="2">
    <location>
        <begin position="43"/>
        <end position="114"/>
    </location>
</feature>
<evidence type="ECO:0000259" key="2">
    <source>
        <dbReference type="PROSITE" id="PS50097"/>
    </source>
</evidence>
<accession>A0AAW2ZMJ1</accession>
<feature type="region of interest" description="Disordered" evidence="1">
    <location>
        <begin position="362"/>
        <end position="393"/>
    </location>
</feature>
<evidence type="ECO:0000313" key="4">
    <source>
        <dbReference type="Proteomes" id="UP001431209"/>
    </source>
</evidence>
<dbReference type="InterPro" id="IPR000210">
    <property type="entry name" value="BTB/POZ_dom"/>
</dbReference>
<dbReference type="InterPro" id="IPR052407">
    <property type="entry name" value="BTB_POZ_domain_cont_9"/>
</dbReference>
<proteinExistence type="predicted"/>
<protein>
    <submittedName>
        <fullName evidence="3">Cullin adaptor</fullName>
    </submittedName>
</protein>
<dbReference type="EMBL" id="JAOPGA020001647">
    <property type="protein sequence ID" value="KAL0490163.1"/>
    <property type="molecule type" value="Genomic_DNA"/>
</dbReference>
<feature type="compositionally biased region" description="Polar residues" evidence="1">
    <location>
        <begin position="256"/>
        <end position="294"/>
    </location>
</feature>
<feature type="compositionally biased region" description="Basic and acidic residues" evidence="1">
    <location>
        <begin position="308"/>
        <end position="328"/>
    </location>
</feature>
<dbReference type="Pfam" id="PF00651">
    <property type="entry name" value="BTB"/>
    <property type="match status" value="1"/>
</dbReference>
<name>A0AAW2ZMJ1_9EUKA</name>